<keyword evidence="5" id="KW-0472">Membrane</keyword>
<protein>
    <submittedName>
        <fullName evidence="7">Methyl-accepting chemotaxis protein</fullName>
    </submittedName>
</protein>
<dbReference type="PANTHER" id="PTHR43531:SF11">
    <property type="entry name" value="METHYL-ACCEPTING CHEMOTAXIS PROTEIN 3"/>
    <property type="match status" value="1"/>
</dbReference>
<evidence type="ECO:0000256" key="1">
    <source>
        <dbReference type="ARBA" id="ARBA00022500"/>
    </source>
</evidence>
<evidence type="ECO:0000256" key="5">
    <source>
        <dbReference type="SAM" id="Phobius"/>
    </source>
</evidence>
<keyword evidence="8" id="KW-1185">Reference proteome</keyword>
<name>A0ABS9SC22_9GAMM</name>
<keyword evidence="5" id="KW-1133">Transmembrane helix</keyword>
<feature type="compositionally biased region" description="Polar residues" evidence="4">
    <location>
        <begin position="280"/>
        <end position="290"/>
    </location>
</feature>
<keyword evidence="5" id="KW-0812">Transmembrane</keyword>
<evidence type="ECO:0000313" key="8">
    <source>
        <dbReference type="Proteomes" id="UP001320609"/>
    </source>
</evidence>
<comment type="caution">
    <text evidence="7">The sequence shown here is derived from an EMBL/GenBank/DDBJ whole genome shotgun (WGS) entry which is preliminary data.</text>
</comment>
<feature type="transmembrane region" description="Helical" evidence="5">
    <location>
        <begin position="174"/>
        <end position="198"/>
    </location>
</feature>
<evidence type="ECO:0000256" key="2">
    <source>
        <dbReference type="ARBA" id="ARBA00029447"/>
    </source>
</evidence>
<dbReference type="Pfam" id="PF00015">
    <property type="entry name" value="MCPsignal"/>
    <property type="match status" value="1"/>
</dbReference>
<evidence type="ECO:0000259" key="6">
    <source>
        <dbReference type="PROSITE" id="PS50111"/>
    </source>
</evidence>
<dbReference type="Proteomes" id="UP001320609">
    <property type="component" value="Unassembled WGS sequence"/>
</dbReference>
<gene>
    <name evidence="7" type="ORF">MLE19_20245</name>
</gene>
<feature type="transmembrane region" description="Helical" evidence="5">
    <location>
        <begin position="36"/>
        <end position="53"/>
    </location>
</feature>
<dbReference type="Gene3D" id="1.10.287.950">
    <property type="entry name" value="Methyl-accepting chemotaxis protein"/>
    <property type="match status" value="1"/>
</dbReference>
<dbReference type="RefSeq" id="WP_240720001.1">
    <property type="nucleotide sequence ID" value="NZ_JAKVTW010000022.1"/>
</dbReference>
<feature type="transmembrane region" description="Helical" evidence="5">
    <location>
        <begin position="82"/>
        <end position="101"/>
    </location>
</feature>
<feature type="compositionally biased region" description="Low complexity" evidence="4">
    <location>
        <begin position="291"/>
        <end position="302"/>
    </location>
</feature>
<keyword evidence="3" id="KW-0807">Transducer</keyword>
<organism evidence="7 8">
    <name type="scientific">Vreelandella neptunia</name>
    <dbReference type="NCBI Taxonomy" id="115551"/>
    <lineage>
        <taxon>Bacteria</taxon>
        <taxon>Pseudomonadati</taxon>
        <taxon>Pseudomonadota</taxon>
        <taxon>Gammaproteobacteria</taxon>
        <taxon>Oceanospirillales</taxon>
        <taxon>Halomonadaceae</taxon>
        <taxon>Vreelandella</taxon>
    </lineage>
</organism>
<dbReference type="EMBL" id="JAKVTW010000022">
    <property type="protein sequence ID" value="MCH4813664.1"/>
    <property type="molecule type" value="Genomic_DNA"/>
</dbReference>
<dbReference type="InterPro" id="IPR004089">
    <property type="entry name" value="MCPsignal_dom"/>
</dbReference>
<dbReference type="PANTHER" id="PTHR43531">
    <property type="entry name" value="PROTEIN ICFG"/>
    <property type="match status" value="1"/>
</dbReference>
<comment type="similarity">
    <text evidence="2">Belongs to the methyl-accepting chemotaxis (MCP) protein family.</text>
</comment>
<feature type="transmembrane region" description="Helical" evidence="5">
    <location>
        <begin position="107"/>
        <end position="124"/>
    </location>
</feature>
<keyword evidence="1" id="KW-0145">Chemotaxis</keyword>
<feature type="domain" description="Methyl-accepting transducer" evidence="6">
    <location>
        <begin position="258"/>
        <end position="480"/>
    </location>
</feature>
<dbReference type="PROSITE" id="PS50111">
    <property type="entry name" value="CHEMOTAXIS_TRANSDUC_2"/>
    <property type="match status" value="1"/>
</dbReference>
<reference evidence="7 8" key="1">
    <citation type="submission" date="2022-03" db="EMBL/GenBank/DDBJ databases">
        <title>Genomic signatures underlying metal tolerance in selected Arctic bacterial isolates.</title>
        <authorList>
            <person name="Thomas F.A."/>
            <person name="Venkatachalam S."/>
            <person name="Krishnan K.P."/>
        </authorList>
    </citation>
    <scope>NUCLEOTIDE SEQUENCE [LARGE SCALE GENOMIC DNA]</scope>
    <source>
        <strain evidence="7 8">HM116</strain>
    </source>
</reference>
<feature type="region of interest" description="Disordered" evidence="4">
    <location>
        <begin position="280"/>
        <end position="304"/>
    </location>
</feature>
<proteinExistence type="inferred from homology"/>
<sequence>MHDMYLAIMSIYNTKKDIKIMADASLSNHIARTDRLMWLPIGFIVFLCVVVGIFTQTLLLAVVVGVITLPLTYIVQHQWRGYVINSFVKAAVMMVWSAVLIEQSGGLIEAHFSIFILLSVLILYSDWRVIAFGGLVIALHHVLFTWLQYQGVVQLYNSMGDMESMIAGDSSHGFVDLLYCLLMHGGAVVIQVVILGYLAKVLRNMVKEGLHVTHFAVAAGSGKLDMTFNDREQQLPAVAAVIKMRNQVSESLRKTQTAASHVTAYSQQLFVAQEQLRTQTARNSSQTERISTSSTELATTTRETAEESQHIRKLANHAEQIARQNGEQVEEMRKMMRLLNQNTGNIHEMLSKIDNITFQTNLLALNASVEAARAGEHGLGFAVVANEVRTLSKNTHNTASRIRQTIAATTDQISKSVDQTSIIADTTQSLIQSFEQVAMRLTNMDNAIQQQHQGVEELEQSVNEIYNALELSREAVDNSHLLAERLSGTADTMMQAVSGFTLPSLSPLTNKQTLIAHS</sequence>
<dbReference type="SMART" id="SM00283">
    <property type="entry name" value="MA"/>
    <property type="match status" value="1"/>
</dbReference>
<evidence type="ECO:0000313" key="7">
    <source>
        <dbReference type="EMBL" id="MCH4813664.1"/>
    </source>
</evidence>
<evidence type="ECO:0000256" key="4">
    <source>
        <dbReference type="SAM" id="MobiDB-lite"/>
    </source>
</evidence>
<feature type="transmembrane region" description="Helical" evidence="5">
    <location>
        <begin position="129"/>
        <end position="149"/>
    </location>
</feature>
<dbReference type="InterPro" id="IPR051310">
    <property type="entry name" value="MCP_chemotaxis"/>
</dbReference>
<accession>A0ABS9SC22</accession>
<feature type="transmembrane region" description="Helical" evidence="5">
    <location>
        <begin position="59"/>
        <end position="75"/>
    </location>
</feature>
<evidence type="ECO:0000256" key="3">
    <source>
        <dbReference type="PROSITE-ProRule" id="PRU00284"/>
    </source>
</evidence>
<dbReference type="SUPFAM" id="SSF58104">
    <property type="entry name" value="Methyl-accepting chemotaxis protein (MCP) signaling domain"/>
    <property type="match status" value="1"/>
</dbReference>